<reference evidence="3" key="1">
    <citation type="journal article" date="2021" name="Int. J. Syst. Evol. Microbiol.">
        <title>Actinocatenispora comari sp. nov., an endophytic actinomycete isolated from aerial parts of Comarum salesowianum.</title>
        <authorList>
            <person name="Oyunbileg N."/>
            <person name="Iizaka Y."/>
            <person name="Hamada M."/>
            <person name="Davaapurev B.O."/>
            <person name="Fukumoto A."/>
            <person name="Tsetseg B."/>
            <person name="Kato F."/>
            <person name="Tamura T."/>
            <person name="Batkhuu J."/>
            <person name="Anzai Y."/>
        </authorList>
    </citation>
    <scope>NUCLEOTIDE SEQUENCE [LARGE SCALE GENOMIC DNA]</scope>
    <source>
        <strain evidence="3">NUM-2625</strain>
    </source>
</reference>
<proteinExistence type="predicted"/>
<dbReference type="EMBL" id="BOPO01000084">
    <property type="protein sequence ID" value="GIL29059.1"/>
    <property type="molecule type" value="Genomic_DNA"/>
</dbReference>
<evidence type="ECO:0000313" key="2">
    <source>
        <dbReference type="EMBL" id="GIL29059.1"/>
    </source>
</evidence>
<sequence length="173" mass="18784">MTTAPTSAAPDAAGIASARPPHVAGGITPTKRLIIAGCTNRKSVQRGPLPALDRYQGGCVPELRNRLGYRPQRRARIRFLSAEHGLIAADTPLVWYDRRLDPARAAFLRPAVTRALAAEFAAGVPDEVLVIAEPVYLVLLADLLAHPGRPRIRWIPDPHGWPQAAAVLTDWGW</sequence>
<dbReference type="AlphaFoldDB" id="A0A8J4AEE6"/>
<feature type="compositionally biased region" description="Low complexity" evidence="1">
    <location>
        <begin position="1"/>
        <end position="20"/>
    </location>
</feature>
<protein>
    <submittedName>
        <fullName evidence="2">Uncharacterized protein</fullName>
    </submittedName>
</protein>
<comment type="caution">
    <text evidence="2">The sequence shown here is derived from an EMBL/GenBank/DDBJ whole genome shotgun (WGS) entry which is preliminary data.</text>
</comment>
<name>A0A8J4AEE6_9ACTN</name>
<evidence type="ECO:0000313" key="3">
    <source>
        <dbReference type="Proteomes" id="UP000614996"/>
    </source>
</evidence>
<keyword evidence="3" id="KW-1185">Reference proteome</keyword>
<dbReference type="RefSeq" id="WP_225918756.1">
    <property type="nucleotide sequence ID" value="NZ_BOPO01000084.1"/>
</dbReference>
<accession>A0A8J4AEE6</accession>
<feature type="region of interest" description="Disordered" evidence="1">
    <location>
        <begin position="1"/>
        <end position="22"/>
    </location>
</feature>
<dbReference type="Proteomes" id="UP000614996">
    <property type="component" value="Unassembled WGS sequence"/>
</dbReference>
<gene>
    <name evidence="2" type="ORF">NUM_43130</name>
</gene>
<organism evidence="2 3">
    <name type="scientific">Actinocatenispora comari</name>
    <dbReference type="NCBI Taxonomy" id="2807577"/>
    <lineage>
        <taxon>Bacteria</taxon>
        <taxon>Bacillati</taxon>
        <taxon>Actinomycetota</taxon>
        <taxon>Actinomycetes</taxon>
        <taxon>Micromonosporales</taxon>
        <taxon>Micromonosporaceae</taxon>
        <taxon>Actinocatenispora</taxon>
    </lineage>
</organism>
<evidence type="ECO:0000256" key="1">
    <source>
        <dbReference type="SAM" id="MobiDB-lite"/>
    </source>
</evidence>